<reference evidence="13 14" key="1">
    <citation type="submission" date="2021-12" db="EMBL/GenBank/DDBJ databases">
        <title>Genome sequencing of bacteria with rrn-lacking chromosome and rrn-plasmid.</title>
        <authorList>
            <person name="Anda M."/>
            <person name="Iwasaki W."/>
        </authorList>
    </citation>
    <scope>NUCLEOTIDE SEQUENCE [LARGE SCALE GENOMIC DNA]</scope>
    <source>
        <strain evidence="13 14">NBRC 101262</strain>
    </source>
</reference>
<keyword evidence="7 9" id="KW-0378">Hydrolase</keyword>
<comment type="function">
    <text evidence="2 9 11">Excises uracil residues from the DNA which can arise as a result of misincorporation of dUMP residues by DNA polymerase or due to deamination of cytosine.</text>
</comment>
<dbReference type="InterPro" id="IPR018085">
    <property type="entry name" value="Ura-DNA_Glyclase_AS"/>
</dbReference>
<dbReference type="InterPro" id="IPR005122">
    <property type="entry name" value="Uracil-DNA_glycosylase-like"/>
</dbReference>
<feature type="active site" description="Proton acceptor" evidence="9 10">
    <location>
        <position position="66"/>
    </location>
</feature>
<dbReference type="NCBIfam" id="NF003588">
    <property type="entry name" value="PRK05254.1-1"/>
    <property type="match status" value="1"/>
</dbReference>
<evidence type="ECO:0000313" key="13">
    <source>
        <dbReference type="EMBL" id="BDD00313.1"/>
    </source>
</evidence>
<dbReference type="NCBIfam" id="TIGR00628">
    <property type="entry name" value="ung"/>
    <property type="match status" value="1"/>
</dbReference>
<dbReference type="Pfam" id="PF03167">
    <property type="entry name" value="UDG"/>
    <property type="match status" value="1"/>
</dbReference>
<evidence type="ECO:0000256" key="5">
    <source>
        <dbReference type="ARBA" id="ARBA00018429"/>
    </source>
</evidence>
<keyword evidence="8 9" id="KW-0234">DNA repair</keyword>
<evidence type="ECO:0000256" key="1">
    <source>
        <dbReference type="ARBA" id="ARBA00001400"/>
    </source>
</evidence>
<accession>A0ABN6LF73</accession>
<evidence type="ECO:0000256" key="10">
    <source>
        <dbReference type="PROSITE-ProRule" id="PRU10072"/>
    </source>
</evidence>
<evidence type="ECO:0000256" key="4">
    <source>
        <dbReference type="ARBA" id="ARBA00012030"/>
    </source>
</evidence>
<evidence type="ECO:0000259" key="12">
    <source>
        <dbReference type="SMART" id="SM00986"/>
    </source>
</evidence>
<dbReference type="RefSeq" id="WP_332919525.1">
    <property type="nucleotide sequence ID" value="NZ_AP025292.1"/>
</dbReference>
<name>A0ABN6LF73_9BACT</name>
<feature type="domain" description="Uracil-DNA glycosylase-like" evidence="12">
    <location>
        <begin position="51"/>
        <end position="211"/>
    </location>
</feature>
<evidence type="ECO:0000256" key="3">
    <source>
        <dbReference type="ARBA" id="ARBA00008184"/>
    </source>
</evidence>
<dbReference type="Gene3D" id="3.40.470.10">
    <property type="entry name" value="Uracil-DNA glycosylase-like domain"/>
    <property type="match status" value="1"/>
</dbReference>
<dbReference type="NCBIfam" id="NF003592">
    <property type="entry name" value="PRK05254.1-5"/>
    <property type="match status" value="1"/>
</dbReference>
<dbReference type="InterPro" id="IPR036895">
    <property type="entry name" value="Uracil-DNA_glycosylase-like_sf"/>
</dbReference>
<dbReference type="Proteomes" id="UP001354989">
    <property type="component" value="Chromosome"/>
</dbReference>
<dbReference type="SUPFAM" id="SSF52141">
    <property type="entry name" value="Uracil-DNA glycosylase-like"/>
    <property type="match status" value="1"/>
</dbReference>
<evidence type="ECO:0000256" key="9">
    <source>
        <dbReference type="HAMAP-Rule" id="MF_00148"/>
    </source>
</evidence>
<keyword evidence="14" id="KW-1185">Reference proteome</keyword>
<keyword evidence="6 9" id="KW-0227">DNA damage</keyword>
<dbReference type="PANTHER" id="PTHR11264:SF0">
    <property type="entry name" value="URACIL-DNA GLYCOSYLASE"/>
    <property type="match status" value="1"/>
</dbReference>
<organism evidence="13 14">
    <name type="scientific">Persicobacter psychrovividus</name>
    <dbReference type="NCBI Taxonomy" id="387638"/>
    <lineage>
        <taxon>Bacteria</taxon>
        <taxon>Pseudomonadati</taxon>
        <taxon>Bacteroidota</taxon>
        <taxon>Cytophagia</taxon>
        <taxon>Cytophagales</taxon>
        <taxon>Persicobacteraceae</taxon>
        <taxon>Persicobacter</taxon>
    </lineage>
</organism>
<dbReference type="PANTHER" id="PTHR11264">
    <property type="entry name" value="URACIL-DNA GLYCOSYLASE"/>
    <property type="match status" value="1"/>
</dbReference>
<evidence type="ECO:0000256" key="7">
    <source>
        <dbReference type="ARBA" id="ARBA00022801"/>
    </source>
</evidence>
<comment type="similarity">
    <text evidence="3 9 11">Belongs to the uracil-DNA glycosylase (UDG) superfamily. UNG family.</text>
</comment>
<dbReference type="NCBIfam" id="NF003589">
    <property type="entry name" value="PRK05254.1-2"/>
    <property type="match status" value="1"/>
</dbReference>
<evidence type="ECO:0000313" key="14">
    <source>
        <dbReference type="Proteomes" id="UP001354989"/>
    </source>
</evidence>
<dbReference type="NCBIfam" id="NF003591">
    <property type="entry name" value="PRK05254.1-4"/>
    <property type="match status" value="1"/>
</dbReference>
<sequence length="221" mass="24999">MNSLQLPADWQTILAHETAQPYFKSLEKFVDEAYKNSIVYPPKPMVFNAFERSIFQNTRVVILGQDPYHGMGQAHGLSFSVMDGVAFPPSLRNIFKELKRDLDIDPPFSGNLERWADQGVLLLNATLTVENGKAGSHQKQGWETFTDAVIQKIADEKEHVVFILWGAYAQKKASLIDESKHCILTSAHPSPLSAHRGFLGNEHFSKTNKYLKEKGLKEVEW</sequence>
<dbReference type="EC" id="3.2.2.27" evidence="4 9"/>
<gene>
    <name evidence="13" type="primary">ung2</name>
    <name evidence="9" type="synonym">ung</name>
    <name evidence="13" type="ORF">PEPS_25930</name>
</gene>
<dbReference type="HAMAP" id="MF_00148">
    <property type="entry name" value="UDG"/>
    <property type="match status" value="1"/>
</dbReference>
<evidence type="ECO:0000256" key="2">
    <source>
        <dbReference type="ARBA" id="ARBA00002631"/>
    </source>
</evidence>
<proteinExistence type="inferred from homology"/>
<dbReference type="SMART" id="SM00987">
    <property type="entry name" value="UreE_C"/>
    <property type="match status" value="1"/>
</dbReference>
<dbReference type="PROSITE" id="PS00130">
    <property type="entry name" value="U_DNA_GLYCOSYLASE"/>
    <property type="match status" value="1"/>
</dbReference>
<protein>
    <recommendedName>
        <fullName evidence="5 9">Uracil-DNA glycosylase</fullName>
        <shortName evidence="9">UDG</shortName>
        <ecNumber evidence="4 9">3.2.2.27</ecNumber>
    </recommendedName>
</protein>
<dbReference type="CDD" id="cd10027">
    <property type="entry name" value="UDG-F1-like"/>
    <property type="match status" value="1"/>
</dbReference>
<dbReference type="InterPro" id="IPR002043">
    <property type="entry name" value="UDG_fam1"/>
</dbReference>
<comment type="catalytic activity">
    <reaction evidence="1 9 11">
        <text>Hydrolyzes single-stranded DNA or mismatched double-stranded DNA and polynucleotides, releasing free uracil.</text>
        <dbReference type="EC" id="3.2.2.27"/>
    </reaction>
</comment>
<dbReference type="SMART" id="SM00986">
    <property type="entry name" value="UDG"/>
    <property type="match status" value="1"/>
</dbReference>
<evidence type="ECO:0000256" key="6">
    <source>
        <dbReference type="ARBA" id="ARBA00022763"/>
    </source>
</evidence>
<dbReference type="EMBL" id="AP025292">
    <property type="protein sequence ID" value="BDD00313.1"/>
    <property type="molecule type" value="Genomic_DNA"/>
</dbReference>
<evidence type="ECO:0000256" key="11">
    <source>
        <dbReference type="RuleBase" id="RU003780"/>
    </source>
</evidence>
<keyword evidence="9" id="KW-0963">Cytoplasm</keyword>
<evidence type="ECO:0000256" key="8">
    <source>
        <dbReference type="ARBA" id="ARBA00023204"/>
    </source>
</evidence>
<comment type="subcellular location">
    <subcellularLocation>
        <location evidence="9">Cytoplasm</location>
    </subcellularLocation>
</comment>